<proteinExistence type="predicted"/>
<evidence type="ECO:0000313" key="2">
    <source>
        <dbReference type="EMBL" id="CUN03039.1"/>
    </source>
</evidence>
<reference evidence="2 3" key="1">
    <citation type="submission" date="2015-09" db="EMBL/GenBank/DDBJ databases">
        <authorList>
            <consortium name="Pathogen Informatics"/>
        </authorList>
    </citation>
    <scope>NUCLEOTIDE SEQUENCE [LARGE SCALE GENOMIC DNA]</scope>
    <source>
        <strain evidence="2 3">2789STDY5834959</strain>
    </source>
</reference>
<feature type="domain" description="SHOCT-like" evidence="1">
    <location>
        <begin position="5"/>
        <end position="44"/>
    </location>
</feature>
<dbReference type="Pfam" id="PF20612">
    <property type="entry name" value="SHOCT_2"/>
    <property type="match status" value="1"/>
</dbReference>
<dbReference type="Proteomes" id="UP000095553">
    <property type="component" value="Unassembled WGS sequence"/>
</dbReference>
<protein>
    <recommendedName>
        <fullName evidence="1">SHOCT-like domain-containing protein</fullName>
    </recommendedName>
</protein>
<dbReference type="InterPro" id="IPR046749">
    <property type="entry name" value="SHOCT_2"/>
</dbReference>
<accession>A0A173TLI7</accession>
<dbReference type="EMBL" id="CYXY01000012">
    <property type="protein sequence ID" value="CUN03039.1"/>
    <property type="molecule type" value="Genomic_DNA"/>
</dbReference>
<evidence type="ECO:0000259" key="1">
    <source>
        <dbReference type="Pfam" id="PF20612"/>
    </source>
</evidence>
<dbReference type="RefSeq" id="WP_055073067.1">
    <property type="nucleotide sequence ID" value="NZ_CP193929.1"/>
</dbReference>
<gene>
    <name evidence="2" type="ORF">ERS852571_02088</name>
</gene>
<sequence length="49" mass="6019">MEEDEILKYSMQIAMLKQLLRKELINEKEYEKIKKKLMEEYKIVSDLVI</sequence>
<evidence type="ECO:0000313" key="3">
    <source>
        <dbReference type="Proteomes" id="UP000095553"/>
    </source>
</evidence>
<name>A0A173TLI7_ANAHA</name>
<organism evidence="2 3">
    <name type="scientific">Anaerostipes hadrus</name>
    <dbReference type="NCBI Taxonomy" id="649756"/>
    <lineage>
        <taxon>Bacteria</taxon>
        <taxon>Bacillati</taxon>
        <taxon>Bacillota</taxon>
        <taxon>Clostridia</taxon>
        <taxon>Lachnospirales</taxon>
        <taxon>Lachnospiraceae</taxon>
        <taxon>Anaerostipes</taxon>
    </lineage>
</organism>
<dbReference type="AlphaFoldDB" id="A0A173TLI7"/>